<proteinExistence type="predicted"/>
<accession>A0A0W1R7L1</accession>
<dbReference type="RefSeq" id="WP_058582563.1">
    <property type="nucleotide sequence ID" value="NZ_LOPU01000029.1"/>
</dbReference>
<feature type="domain" description="DICT" evidence="1">
    <location>
        <begin position="105"/>
        <end position="204"/>
    </location>
</feature>
<dbReference type="InterPro" id="IPR019278">
    <property type="entry name" value="DICT_dom"/>
</dbReference>
<dbReference type="PIRSF" id="PIRSF030471">
    <property type="entry name" value="STR_Vng0742h_prd"/>
    <property type="match status" value="1"/>
</dbReference>
<dbReference type="EMBL" id="LOPU01000029">
    <property type="protein sequence ID" value="KTG09411.1"/>
    <property type="molecule type" value="Genomic_DNA"/>
</dbReference>
<evidence type="ECO:0000259" key="1">
    <source>
        <dbReference type="Pfam" id="PF10069"/>
    </source>
</evidence>
<comment type="caution">
    <text evidence="2">The sequence shown here is derived from an EMBL/GenBank/DDBJ whole genome shotgun (WGS) entry which is preliminary data.</text>
</comment>
<dbReference type="OrthoDB" id="198447at2157"/>
<keyword evidence="3" id="KW-1185">Reference proteome</keyword>
<dbReference type="Pfam" id="PF10069">
    <property type="entry name" value="DICT"/>
    <property type="match status" value="1"/>
</dbReference>
<evidence type="ECO:0000313" key="3">
    <source>
        <dbReference type="Proteomes" id="UP000054387"/>
    </source>
</evidence>
<reference evidence="2 3" key="1">
    <citation type="submission" date="2015-12" db="EMBL/GenBank/DDBJ databases">
        <title>Haloprofundus marisrubri gen. nov., sp. nov., an extremely halophilic archaeon isolated from the Discovery deep brine-seawater interface in the Red Sea.</title>
        <authorList>
            <person name="Zhang G."/>
            <person name="Stingl U."/>
            <person name="Rashid M."/>
        </authorList>
    </citation>
    <scope>NUCLEOTIDE SEQUENCE [LARGE SCALE GENOMIC DNA]</scope>
    <source>
        <strain evidence="2 3">SB9</strain>
    </source>
</reference>
<evidence type="ECO:0000313" key="2">
    <source>
        <dbReference type="EMBL" id="KTG09411.1"/>
    </source>
</evidence>
<dbReference type="InterPro" id="IPR016954">
    <property type="entry name" value="Uncharacterised_Vng0742h"/>
</dbReference>
<gene>
    <name evidence="2" type="ORF">AUR64_16675</name>
</gene>
<dbReference type="STRING" id="1514971.AUR64_16675"/>
<dbReference type="AlphaFoldDB" id="A0A0W1R7L1"/>
<sequence>MTLDQFIADVADRRKQIIVYAPEDATVPLQQFETRNVSIERRTLPDDGPPGFVVIRDDEGFSGALGIDELGHLLTPPIRRPWENDAETSYRPLFEILDNAVFASFDRRQMVGVSREIEERAWRTGHGTLRCGFQSTEPLEKQRSVYRRLAETELDIHVYLADNTEPQIDGVTYHVESAAEIGRTWFVVFDGSTYTEAACGLVAEEIEDGAFRGFWTYDEPFVDEILSHLTSTYD</sequence>
<dbReference type="Proteomes" id="UP000054387">
    <property type="component" value="Unassembled WGS sequence"/>
</dbReference>
<organism evidence="2 3">
    <name type="scientific">Haloprofundus marisrubri</name>
    <dbReference type="NCBI Taxonomy" id="1514971"/>
    <lineage>
        <taxon>Archaea</taxon>
        <taxon>Methanobacteriati</taxon>
        <taxon>Methanobacteriota</taxon>
        <taxon>Stenosarchaea group</taxon>
        <taxon>Halobacteria</taxon>
        <taxon>Halobacteriales</taxon>
        <taxon>Haloferacaceae</taxon>
        <taxon>Haloprofundus</taxon>
    </lineage>
</organism>
<name>A0A0W1R7L1_9EURY</name>
<protein>
    <recommendedName>
        <fullName evidence="1">DICT domain-containing protein</fullName>
    </recommendedName>
</protein>